<feature type="domain" description="CBM21" evidence="2">
    <location>
        <begin position="313"/>
        <end position="427"/>
    </location>
</feature>
<accession>A0A1L9R9E4</accession>
<feature type="compositionally biased region" description="Basic and acidic residues" evidence="1">
    <location>
        <begin position="541"/>
        <end position="556"/>
    </location>
</feature>
<dbReference type="PANTHER" id="PTHR12307:SF36">
    <property type="entry name" value="GLYCOGEN-BINDING SUBUNIT 76A"/>
    <property type="match status" value="1"/>
</dbReference>
<keyword evidence="4" id="KW-1185">Reference proteome</keyword>
<name>A0A1L9R9E4_ASPWE</name>
<dbReference type="AlphaFoldDB" id="A0A1L9R9E4"/>
<dbReference type="PROSITE" id="PS51159">
    <property type="entry name" value="CBM21"/>
    <property type="match status" value="1"/>
</dbReference>
<feature type="region of interest" description="Disordered" evidence="1">
    <location>
        <begin position="20"/>
        <end position="249"/>
    </location>
</feature>
<feature type="compositionally biased region" description="Basic and acidic residues" evidence="1">
    <location>
        <begin position="117"/>
        <end position="129"/>
    </location>
</feature>
<dbReference type="InterPro" id="IPR038175">
    <property type="entry name" value="CBM21_dom_sf"/>
</dbReference>
<dbReference type="InterPro" id="IPR005036">
    <property type="entry name" value="CBM21_dom"/>
</dbReference>
<protein>
    <recommendedName>
        <fullName evidence="2">CBM21 domain-containing protein</fullName>
    </recommendedName>
</protein>
<dbReference type="GO" id="GO:0005979">
    <property type="term" value="P:regulation of glycogen biosynthetic process"/>
    <property type="evidence" value="ECO:0007669"/>
    <property type="project" value="TreeGrafter"/>
</dbReference>
<dbReference type="GO" id="GO:0000164">
    <property type="term" value="C:protein phosphatase type 1 complex"/>
    <property type="evidence" value="ECO:0007669"/>
    <property type="project" value="TreeGrafter"/>
</dbReference>
<feature type="compositionally biased region" description="Low complexity" evidence="1">
    <location>
        <begin position="609"/>
        <end position="619"/>
    </location>
</feature>
<dbReference type="OrthoDB" id="1881at2759"/>
<dbReference type="GO" id="GO:2001069">
    <property type="term" value="F:glycogen binding"/>
    <property type="evidence" value="ECO:0007669"/>
    <property type="project" value="TreeGrafter"/>
</dbReference>
<dbReference type="STRING" id="1073089.A0A1L9R9E4"/>
<feature type="compositionally biased region" description="Low complexity" evidence="1">
    <location>
        <begin position="660"/>
        <end position="676"/>
    </location>
</feature>
<dbReference type="GO" id="GO:0008157">
    <property type="term" value="F:protein phosphatase 1 binding"/>
    <property type="evidence" value="ECO:0007669"/>
    <property type="project" value="TreeGrafter"/>
</dbReference>
<sequence>MPYTAPLKSSPFAQHIEFSEPVIPHSYPETPRRIPSPTGRPPLSRSYSSTAYVRRHRRSPSASKNFVFPDPASKSKYVLDSQSSVRQSPPPLSDAIIPPGAVISPPESAPNSSDEEASYHRPEGPKMEELEAAVRSLGQRRESSPERSPSVQTAEKPTPSPVLVVKTKPAGLPLSKEARKISHSRSSTESSILPQHEEAVTSSPDDSDRDDEPKRKPPMLRKKSGELVRPALRPASARRRPSSMPGTPTYSKAVHFDSQLEHIRHFLQLDKPLAVSANTSPVEDYAGESEFPFGKEEPAFEWQIHLPNFPKDPSSRGYQKVKLERVSLSSDQNTLVGVIAVANLAFHKHVAARFTFDYWRTVSEVTAEYSHDVRRKQIHDGYDRFSFEIKLNDQANLEKKTMFVCIRYNVDGREFWDNNNAMNYQIDFLRVLKAKPENRSLPTSGSRNPLPRSRTFNARPHSMPPSFENLSEFSFGSPKKSANKKVSTKEPSEDDIEPIAPVRRERQDRQAFGNRYDFGASLSAVMRTKPSQDRTTLTARAKSEPETQLAEKKKEPGLVSNKALPVSEVSPHMAHSVPSEPSSLVSGKPHLESSVYKELVDKYCFYGSPRSSISAQSPSTADKDSAAAEKGTSPSSPPSSPPSTSCMDFSVSRNPRETRSSSSTNSSSRASSSSPANFGYSYHQPTQNNFMKGSHTPAVIRG</sequence>
<dbReference type="RefSeq" id="XP_040685221.1">
    <property type="nucleotide sequence ID" value="XM_040838089.1"/>
</dbReference>
<dbReference type="GeneID" id="63753937"/>
<dbReference type="Pfam" id="PF03370">
    <property type="entry name" value="CBM_21"/>
    <property type="match status" value="1"/>
</dbReference>
<dbReference type="PANTHER" id="PTHR12307">
    <property type="entry name" value="PROTEIN PHOSPHATASE 1 REGULATORY SUBUNIT"/>
    <property type="match status" value="1"/>
</dbReference>
<evidence type="ECO:0000259" key="2">
    <source>
        <dbReference type="PROSITE" id="PS51159"/>
    </source>
</evidence>
<dbReference type="InterPro" id="IPR050782">
    <property type="entry name" value="PP1_regulatory_subunit_3"/>
</dbReference>
<feature type="region of interest" description="Disordered" evidence="1">
    <location>
        <begin position="527"/>
        <end position="589"/>
    </location>
</feature>
<feature type="region of interest" description="Disordered" evidence="1">
    <location>
        <begin position="609"/>
        <end position="702"/>
    </location>
</feature>
<dbReference type="Proteomes" id="UP000184383">
    <property type="component" value="Unassembled WGS sequence"/>
</dbReference>
<evidence type="ECO:0000313" key="4">
    <source>
        <dbReference type="Proteomes" id="UP000184383"/>
    </source>
</evidence>
<dbReference type="EMBL" id="KV878216">
    <property type="protein sequence ID" value="OJJ31544.1"/>
    <property type="molecule type" value="Genomic_DNA"/>
</dbReference>
<proteinExistence type="predicted"/>
<dbReference type="VEuPathDB" id="FungiDB:ASPWEDRAFT_54675"/>
<dbReference type="Gene3D" id="2.60.40.2440">
    <property type="entry name" value="Carbohydrate binding type-21 domain"/>
    <property type="match status" value="1"/>
</dbReference>
<evidence type="ECO:0000256" key="1">
    <source>
        <dbReference type="SAM" id="MobiDB-lite"/>
    </source>
</evidence>
<evidence type="ECO:0000313" key="3">
    <source>
        <dbReference type="EMBL" id="OJJ31544.1"/>
    </source>
</evidence>
<organism evidence="3 4">
    <name type="scientific">Aspergillus wentii DTO 134E9</name>
    <dbReference type="NCBI Taxonomy" id="1073089"/>
    <lineage>
        <taxon>Eukaryota</taxon>
        <taxon>Fungi</taxon>
        <taxon>Dikarya</taxon>
        <taxon>Ascomycota</taxon>
        <taxon>Pezizomycotina</taxon>
        <taxon>Eurotiomycetes</taxon>
        <taxon>Eurotiomycetidae</taxon>
        <taxon>Eurotiales</taxon>
        <taxon>Aspergillaceae</taxon>
        <taxon>Aspergillus</taxon>
        <taxon>Aspergillus subgen. Cremei</taxon>
    </lineage>
</organism>
<reference evidence="4" key="1">
    <citation type="journal article" date="2017" name="Genome Biol.">
        <title>Comparative genomics reveals high biological diversity and specific adaptations in the industrially and medically important fungal genus Aspergillus.</title>
        <authorList>
            <person name="de Vries R.P."/>
            <person name="Riley R."/>
            <person name="Wiebenga A."/>
            <person name="Aguilar-Osorio G."/>
            <person name="Amillis S."/>
            <person name="Uchima C.A."/>
            <person name="Anderluh G."/>
            <person name="Asadollahi M."/>
            <person name="Askin M."/>
            <person name="Barry K."/>
            <person name="Battaglia E."/>
            <person name="Bayram O."/>
            <person name="Benocci T."/>
            <person name="Braus-Stromeyer S.A."/>
            <person name="Caldana C."/>
            <person name="Canovas D."/>
            <person name="Cerqueira G.C."/>
            <person name="Chen F."/>
            <person name="Chen W."/>
            <person name="Choi C."/>
            <person name="Clum A."/>
            <person name="Dos Santos R.A."/>
            <person name="Damasio A.R."/>
            <person name="Diallinas G."/>
            <person name="Emri T."/>
            <person name="Fekete E."/>
            <person name="Flipphi M."/>
            <person name="Freyberg S."/>
            <person name="Gallo A."/>
            <person name="Gournas C."/>
            <person name="Habgood R."/>
            <person name="Hainaut M."/>
            <person name="Harispe M.L."/>
            <person name="Henrissat B."/>
            <person name="Hilden K.S."/>
            <person name="Hope R."/>
            <person name="Hossain A."/>
            <person name="Karabika E."/>
            <person name="Karaffa L."/>
            <person name="Karanyi Z."/>
            <person name="Krasevec N."/>
            <person name="Kuo A."/>
            <person name="Kusch H."/>
            <person name="LaButti K."/>
            <person name="Lagendijk E.L."/>
            <person name="Lapidus A."/>
            <person name="Levasseur A."/>
            <person name="Lindquist E."/>
            <person name="Lipzen A."/>
            <person name="Logrieco A.F."/>
            <person name="MacCabe A."/>
            <person name="Maekelae M.R."/>
            <person name="Malavazi I."/>
            <person name="Melin P."/>
            <person name="Meyer V."/>
            <person name="Mielnichuk N."/>
            <person name="Miskei M."/>
            <person name="Molnar A.P."/>
            <person name="Mule G."/>
            <person name="Ngan C.Y."/>
            <person name="Orejas M."/>
            <person name="Orosz E."/>
            <person name="Ouedraogo J.P."/>
            <person name="Overkamp K.M."/>
            <person name="Park H.-S."/>
            <person name="Perrone G."/>
            <person name="Piumi F."/>
            <person name="Punt P.J."/>
            <person name="Ram A.F."/>
            <person name="Ramon A."/>
            <person name="Rauscher S."/>
            <person name="Record E."/>
            <person name="Riano-Pachon D.M."/>
            <person name="Robert V."/>
            <person name="Roehrig J."/>
            <person name="Ruller R."/>
            <person name="Salamov A."/>
            <person name="Salih N.S."/>
            <person name="Samson R.A."/>
            <person name="Sandor E."/>
            <person name="Sanguinetti M."/>
            <person name="Schuetze T."/>
            <person name="Sepcic K."/>
            <person name="Shelest E."/>
            <person name="Sherlock G."/>
            <person name="Sophianopoulou V."/>
            <person name="Squina F.M."/>
            <person name="Sun H."/>
            <person name="Susca A."/>
            <person name="Todd R.B."/>
            <person name="Tsang A."/>
            <person name="Unkles S.E."/>
            <person name="van de Wiele N."/>
            <person name="van Rossen-Uffink D."/>
            <person name="Oliveira J.V."/>
            <person name="Vesth T.C."/>
            <person name="Visser J."/>
            <person name="Yu J.-H."/>
            <person name="Zhou M."/>
            <person name="Andersen M.R."/>
            <person name="Archer D.B."/>
            <person name="Baker S.E."/>
            <person name="Benoit I."/>
            <person name="Brakhage A.A."/>
            <person name="Braus G.H."/>
            <person name="Fischer R."/>
            <person name="Frisvad J.C."/>
            <person name="Goldman G.H."/>
            <person name="Houbraken J."/>
            <person name="Oakley B."/>
            <person name="Pocsi I."/>
            <person name="Scazzocchio C."/>
            <person name="Seiboth B."/>
            <person name="vanKuyk P.A."/>
            <person name="Wortman J."/>
            <person name="Dyer P.S."/>
            <person name="Grigoriev I.V."/>
        </authorList>
    </citation>
    <scope>NUCLEOTIDE SEQUENCE [LARGE SCALE GENOMIC DNA]</scope>
    <source>
        <strain evidence="4">DTO 134E9</strain>
    </source>
</reference>
<feature type="region of interest" description="Disordered" evidence="1">
    <location>
        <begin position="438"/>
        <end position="498"/>
    </location>
</feature>
<gene>
    <name evidence="3" type="ORF">ASPWEDRAFT_54675</name>
</gene>